<evidence type="ECO:0000256" key="1">
    <source>
        <dbReference type="SAM" id="MobiDB-lite"/>
    </source>
</evidence>
<name>A0A7C8ICT2_9PLEO</name>
<sequence>MLPKVPIPETDNTLHQALQQALGSSLESPTPTPQTTGTSNNMRLPTEVLQLVFNNLPLPDLLRCQRVCRTWYHGIPGTDSHLKEILFSGSRTRMNDTYSRGFTISFRLKYYNRRILNQAPHTTWYFSVDDNFIRDAHFLSKQVLHPVFMELPHFTYLANSNFDRHGTLRFTSLQELYYLTKPQTMMAQSDSLRNAYICVPPVQNLNIRWRYNHVDLGRTLKVASPTELNNENGVTVGDLIDVLRAKIATLHEVVKLLEALANDEYLVIPIIFTNFLTQVKHNATQTSTPRS</sequence>
<organism evidence="3 4">
    <name type="scientific">Massariosphaeria phaeospora</name>
    <dbReference type="NCBI Taxonomy" id="100035"/>
    <lineage>
        <taxon>Eukaryota</taxon>
        <taxon>Fungi</taxon>
        <taxon>Dikarya</taxon>
        <taxon>Ascomycota</taxon>
        <taxon>Pezizomycotina</taxon>
        <taxon>Dothideomycetes</taxon>
        <taxon>Pleosporomycetidae</taxon>
        <taxon>Pleosporales</taxon>
        <taxon>Pleosporales incertae sedis</taxon>
        <taxon>Massariosphaeria</taxon>
    </lineage>
</organism>
<dbReference type="Gene3D" id="1.20.1280.50">
    <property type="match status" value="1"/>
</dbReference>
<gene>
    <name evidence="3" type="ORF">BDV95DRAFT_596229</name>
</gene>
<dbReference type="Pfam" id="PF12937">
    <property type="entry name" value="F-box-like"/>
    <property type="match status" value="1"/>
</dbReference>
<dbReference type="PROSITE" id="PS50181">
    <property type="entry name" value="FBOX"/>
    <property type="match status" value="1"/>
</dbReference>
<reference evidence="3 4" key="1">
    <citation type="submission" date="2020-01" db="EMBL/GenBank/DDBJ databases">
        <authorList>
            <consortium name="DOE Joint Genome Institute"/>
            <person name="Haridas S."/>
            <person name="Albert R."/>
            <person name="Binder M."/>
            <person name="Bloem J."/>
            <person name="Labutti K."/>
            <person name="Salamov A."/>
            <person name="Andreopoulos B."/>
            <person name="Baker S.E."/>
            <person name="Barry K."/>
            <person name="Bills G."/>
            <person name="Bluhm B.H."/>
            <person name="Cannon C."/>
            <person name="Castanera R."/>
            <person name="Culley D.E."/>
            <person name="Daum C."/>
            <person name="Ezra D."/>
            <person name="Gonzalez J.B."/>
            <person name="Henrissat B."/>
            <person name="Kuo A."/>
            <person name="Liang C."/>
            <person name="Lipzen A."/>
            <person name="Lutzoni F."/>
            <person name="Magnuson J."/>
            <person name="Mondo S."/>
            <person name="Nolan M."/>
            <person name="Ohm R."/>
            <person name="Pangilinan J."/>
            <person name="Park H.-J.H."/>
            <person name="Ramirez L."/>
            <person name="Alfaro M."/>
            <person name="Sun H."/>
            <person name="Tritt A."/>
            <person name="Yoshinaga Y."/>
            <person name="Zwiers L.-H.L."/>
            <person name="Turgeon B.G."/>
            <person name="Goodwin S.B."/>
            <person name="Spatafora J.W."/>
            <person name="Crous P.W."/>
            <person name="Grigoriev I.V."/>
        </authorList>
    </citation>
    <scope>NUCLEOTIDE SEQUENCE [LARGE SCALE GENOMIC DNA]</scope>
    <source>
        <strain evidence="3 4">CBS 611.86</strain>
    </source>
</reference>
<dbReference type="InterPro" id="IPR001810">
    <property type="entry name" value="F-box_dom"/>
</dbReference>
<dbReference type="EMBL" id="JAADJZ010000015">
    <property type="protein sequence ID" value="KAF2869947.1"/>
    <property type="molecule type" value="Genomic_DNA"/>
</dbReference>
<protein>
    <recommendedName>
        <fullName evidence="2">F-box domain-containing protein</fullName>
    </recommendedName>
</protein>
<feature type="domain" description="F-box" evidence="2">
    <location>
        <begin position="38"/>
        <end position="85"/>
    </location>
</feature>
<dbReference type="SMART" id="SM00256">
    <property type="entry name" value="FBOX"/>
    <property type="match status" value="1"/>
</dbReference>
<proteinExistence type="predicted"/>
<dbReference type="Proteomes" id="UP000481861">
    <property type="component" value="Unassembled WGS sequence"/>
</dbReference>
<dbReference type="SUPFAM" id="SSF81383">
    <property type="entry name" value="F-box domain"/>
    <property type="match status" value="1"/>
</dbReference>
<keyword evidence="4" id="KW-1185">Reference proteome</keyword>
<dbReference type="InterPro" id="IPR036047">
    <property type="entry name" value="F-box-like_dom_sf"/>
</dbReference>
<dbReference type="OrthoDB" id="3800738at2759"/>
<dbReference type="AlphaFoldDB" id="A0A7C8ICT2"/>
<evidence type="ECO:0000313" key="3">
    <source>
        <dbReference type="EMBL" id="KAF2869947.1"/>
    </source>
</evidence>
<feature type="region of interest" description="Disordered" evidence="1">
    <location>
        <begin position="20"/>
        <end position="41"/>
    </location>
</feature>
<accession>A0A7C8ICT2</accession>
<comment type="caution">
    <text evidence="3">The sequence shown here is derived from an EMBL/GenBank/DDBJ whole genome shotgun (WGS) entry which is preliminary data.</text>
</comment>
<evidence type="ECO:0000259" key="2">
    <source>
        <dbReference type="PROSITE" id="PS50181"/>
    </source>
</evidence>
<evidence type="ECO:0000313" key="4">
    <source>
        <dbReference type="Proteomes" id="UP000481861"/>
    </source>
</evidence>